<dbReference type="WBParaSite" id="L893_g14064.t1">
    <property type="protein sequence ID" value="L893_g14064.t1"/>
    <property type="gene ID" value="L893_g14064"/>
</dbReference>
<sequence>MRYMGNALRKDGRFSSFFGIDVDFDAMDFAYSDPVVFQANVAATYPGENTLLDLIMCEASAPSLHESNPTAEMPPARRQGTPKEV</sequence>
<reference evidence="3" key="1">
    <citation type="submission" date="2016-11" db="UniProtKB">
        <authorList>
            <consortium name="WormBaseParasite"/>
        </authorList>
    </citation>
    <scope>IDENTIFICATION</scope>
</reference>
<evidence type="ECO:0000313" key="2">
    <source>
        <dbReference type="Proteomes" id="UP000095287"/>
    </source>
</evidence>
<evidence type="ECO:0000256" key="1">
    <source>
        <dbReference type="SAM" id="MobiDB-lite"/>
    </source>
</evidence>
<protein>
    <submittedName>
        <fullName evidence="3">Transposase</fullName>
    </submittedName>
</protein>
<keyword evidence="2" id="KW-1185">Reference proteome</keyword>
<proteinExistence type="predicted"/>
<name>A0A1I7YA78_9BILA</name>
<evidence type="ECO:0000313" key="3">
    <source>
        <dbReference type="WBParaSite" id="L893_g14064.t1"/>
    </source>
</evidence>
<dbReference type="Proteomes" id="UP000095287">
    <property type="component" value="Unplaced"/>
</dbReference>
<feature type="region of interest" description="Disordered" evidence="1">
    <location>
        <begin position="63"/>
        <end position="85"/>
    </location>
</feature>
<dbReference type="AlphaFoldDB" id="A0A1I7YA78"/>
<organism evidence="2 3">
    <name type="scientific">Steinernema glaseri</name>
    <dbReference type="NCBI Taxonomy" id="37863"/>
    <lineage>
        <taxon>Eukaryota</taxon>
        <taxon>Metazoa</taxon>
        <taxon>Ecdysozoa</taxon>
        <taxon>Nematoda</taxon>
        <taxon>Chromadorea</taxon>
        <taxon>Rhabditida</taxon>
        <taxon>Tylenchina</taxon>
        <taxon>Panagrolaimomorpha</taxon>
        <taxon>Strongyloidoidea</taxon>
        <taxon>Steinernematidae</taxon>
        <taxon>Steinernema</taxon>
    </lineage>
</organism>
<accession>A0A1I7YA78</accession>